<dbReference type="GO" id="GO:0022857">
    <property type="term" value="F:transmembrane transporter activity"/>
    <property type="evidence" value="ECO:0007669"/>
    <property type="project" value="InterPro"/>
</dbReference>
<feature type="transmembrane region" description="Helical" evidence="7">
    <location>
        <begin position="12"/>
        <end position="35"/>
    </location>
</feature>
<dbReference type="OrthoDB" id="7375466at2"/>
<dbReference type="Proteomes" id="UP000182975">
    <property type="component" value="Unassembled WGS sequence"/>
</dbReference>
<organism evidence="9 10">
    <name type="scientific">Denitrobacterium detoxificans</name>
    <dbReference type="NCBI Taxonomy" id="79604"/>
    <lineage>
        <taxon>Bacteria</taxon>
        <taxon>Bacillati</taxon>
        <taxon>Actinomycetota</taxon>
        <taxon>Coriobacteriia</taxon>
        <taxon>Eggerthellales</taxon>
        <taxon>Eggerthellaceae</taxon>
        <taxon>Denitrobacterium</taxon>
    </lineage>
</organism>
<keyword evidence="2" id="KW-0813">Transport</keyword>
<accession>A0A172RZL8</accession>
<dbReference type="PROSITE" id="PS50850">
    <property type="entry name" value="MFS"/>
    <property type="match status" value="1"/>
</dbReference>
<dbReference type="CDD" id="cd17321">
    <property type="entry name" value="MFS_MMR_MDR_like"/>
    <property type="match status" value="1"/>
</dbReference>
<gene>
    <name evidence="9" type="ORF">SAMN02910314_00565</name>
</gene>
<dbReference type="RefSeq" id="WP_066664071.1">
    <property type="nucleotide sequence ID" value="NZ_CP011402.1"/>
</dbReference>
<feature type="transmembrane region" description="Helical" evidence="7">
    <location>
        <begin position="399"/>
        <end position="419"/>
    </location>
</feature>
<dbReference type="KEGG" id="ddt:AAY81_08735"/>
<keyword evidence="5 7" id="KW-1133">Transmembrane helix</keyword>
<dbReference type="EMBL" id="FOEC01000002">
    <property type="protein sequence ID" value="SEO56078.1"/>
    <property type="molecule type" value="Genomic_DNA"/>
</dbReference>
<feature type="transmembrane region" description="Helical" evidence="7">
    <location>
        <begin position="106"/>
        <end position="125"/>
    </location>
</feature>
<dbReference type="SUPFAM" id="SSF103473">
    <property type="entry name" value="MFS general substrate transporter"/>
    <property type="match status" value="1"/>
</dbReference>
<evidence type="ECO:0000256" key="2">
    <source>
        <dbReference type="ARBA" id="ARBA00022448"/>
    </source>
</evidence>
<feature type="transmembrane region" description="Helical" evidence="7">
    <location>
        <begin position="231"/>
        <end position="249"/>
    </location>
</feature>
<evidence type="ECO:0000256" key="6">
    <source>
        <dbReference type="ARBA" id="ARBA00023136"/>
    </source>
</evidence>
<evidence type="ECO:0000256" key="4">
    <source>
        <dbReference type="ARBA" id="ARBA00022692"/>
    </source>
</evidence>
<dbReference type="InterPro" id="IPR020846">
    <property type="entry name" value="MFS_dom"/>
</dbReference>
<protein>
    <submittedName>
        <fullName evidence="9">Major Facilitator Superfamily protein</fullName>
    </submittedName>
</protein>
<evidence type="ECO:0000256" key="5">
    <source>
        <dbReference type="ARBA" id="ARBA00022989"/>
    </source>
</evidence>
<feature type="transmembrane region" description="Helical" evidence="7">
    <location>
        <begin position="137"/>
        <end position="166"/>
    </location>
</feature>
<keyword evidence="6 7" id="KW-0472">Membrane</keyword>
<evidence type="ECO:0000256" key="7">
    <source>
        <dbReference type="SAM" id="Phobius"/>
    </source>
</evidence>
<feature type="domain" description="Major facilitator superfamily (MFS) profile" evidence="8">
    <location>
        <begin position="12"/>
        <end position="457"/>
    </location>
</feature>
<proteinExistence type="predicted"/>
<feature type="transmembrane region" description="Helical" evidence="7">
    <location>
        <begin position="336"/>
        <end position="356"/>
    </location>
</feature>
<name>A0A172RZL8_9ACTN</name>
<feature type="transmembrane region" description="Helical" evidence="7">
    <location>
        <begin position="78"/>
        <end position="100"/>
    </location>
</feature>
<keyword evidence="3" id="KW-1003">Cell membrane</keyword>
<sequence length="458" mass="47681">MTANESRGFGRIAAVYLIGLLVGGLYVGLIAPLRTVIQTDMGIDNSLGIWMVNVYTLFYAATIPTTGKLADRLGRKRVFTWCMGIFAMGSLLCGLAQFAGGFPLLMVGRVVQAIGAGGIIPVATAEMGASAPEGKRGMWLGMAAAVAGLSNVVGAAAGSGIVALVGAENWCWAFFVAVPVGLLLMVGASAWLPKREVAHEGKLDVVGSLLFTVMILSLLHTLFAVENAGLQSIRTLVPLALFLVLLPLFRAWERRASDPIFHLEYLHNARIVITMVVSFLVGCVIISMVLIPEFAEAALDLPLGSGGFYMAIMGIFAVVGPPVGGKIIDRHGAKPVLIGGLGVMAIGFAVLAFVVAPNPSVVGLVLGLAVVGLGMGFAMGTPLNYMILENTSEEDSSSAIATIALVRQVGTTVAPALLISLATTGMGGVGYVPQLVAVAGVNVLSLVIMLFYRSPERK</sequence>
<feature type="transmembrane region" description="Helical" evidence="7">
    <location>
        <begin position="303"/>
        <end position="324"/>
    </location>
</feature>
<evidence type="ECO:0000313" key="9">
    <source>
        <dbReference type="EMBL" id="SEO56078.1"/>
    </source>
</evidence>
<reference evidence="10" key="1">
    <citation type="submission" date="2016-10" db="EMBL/GenBank/DDBJ databases">
        <authorList>
            <person name="Varghese N."/>
        </authorList>
    </citation>
    <scope>NUCLEOTIDE SEQUENCE [LARGE SCALE GENOMIC DNA]</scope>
    <source>
        <strain evidence="10">DSM 21843</strain>
    </source>
</reference>
<feature type="transmembrane region" description="Helical" evidence="7">
    <location>
        <begin position="172"/>
        <end position="193"/>
    </location>
</feature>
<evidence type="ECO:0000256" key="3">
    <source>
        <dbReference type="ARBA" id="ARBA00022475"/>
    </source>
</evidence>
<feature type="transmembrane region" description="Helical" evidence="7">
    <location>
        <begin position="431"/>
        <end position="452"/>
    </location>
</feature>
<feature type="transmembrane region" description="Helical" evidence="7">
    <location>
        <begin position="269"/>
        <end position="291"/>
    </location>
</feature>
<dbReference type="Pfam" id="PF07690">
    <property type="entry name" value="MFS_1"/>
    <property type="match status" value="1"/>
</dbReference>
<dbReference type="STRING" id="79604.AAY81_08735"/>
<dbReference type="PANTHER" id="PTHR42718:SF46">
    <property type="entry name" value="BLR6921 PROTEIN"/>
    <property type="match status" value="1"/>
</dbReference>
<dbReference type="Gene3D" id="1.20.1250.20">
    <property type="entry name" value="MFS general substrate transporter like domains"/>
    <property type="match status" value="2"/>
</dbReference>
<feature type="transmembrane region" description="Helical" evidence="7">
    <location>
        <begin position="362"/>
        <end position="387"/>
    </location>
</feature>
<comment type="subcellular location">
    <subcellularLocation>
        <location evidence="1">Cell membrane</location>
        <topology evidence="1">Multi-pass membrane protein</topology>
    </subcellularLocation>
</comment>
<dbReference type="InterPro" id="IPR036259">
    <property type="entry name" value="MFS_trans_sf"/>
</dbReference>
<dbReference type="PATRIC" id="fig|79604.3.peg.1756"/>
<keyword evidence="4 7" id="KW-0812">Transmembrane</keyword>
<feature type="transmembrane region" description="Helical" evidence="7">
    <location>
        <begin position="205"/>
        <end position="225"/>
    </location>
</feature>
<feature type="transmembrane region" description="Helical" evidence="7">
    <location>
        <begin position="47"/>
        <end position="66"/>
    </location>
</feature>
<evidence type="ECO:0000313" key="10">
    <source>
        <dbReference type="Proteomes" id="UP000182975"/>
    </source>
</evidence>
<dbReference type="PANTHER" id="PTHR42718">
    <property type="entry name" value="MAJOR FACILITATOR SUPERFAMILY MULTIDRUG TRANSPORTER MFSC"/>
    <property type="match status" value="1"/>
</dbReference>
<evidence type="ECO:0000259" key="8">
    <source>
        <dbReference type="PROSITE" id="PS50850"/>
    </source>
</evidence>
<dbReference type="InterPro" id="IPR011701">
    <property type="entry name" value="MFS"/>
</dbReference>
<evidence type="ECO:0000256" key="1">
    <source>
        <dbReference type="ARBA" id="ARBA00004651"/>
    </source>
</evidence>
<dbReference type="GO" id="GO:0005886">
    <property type="term" value="C:plasma membrane"/>
    <property type="evidence" value="ECO:0007669"/>
    <property type="project" value="UniProtKB-SubCell"/>
</dbReference>
<dbReference type="AlphaFoldDB" id="A0A172RZL8"/>
<keyword evidence="10" id="KW-1185">Reference proteome</keyword>